<dbReference type="Proteomes" id="UP000807850">
    <property type="component" value="Unassembled WGS sequence"/>
</dbReference>
<name>A0A9D6L5N5_UNCEI</name>
<evidence type="ECO:0000313" key="2">
    <source>
        <dbReference type="Proteomes" id="UP000807850"/>
    </source>
</evidence>
<sequence>MPRRCRAIRALPPERGIRPNLREVAFAISPAHRGWTGAEPTDDAQMLRAVGGRVERRLADVGEEFAGLDQVGLTAFVAEGFARHGRVVNQLFLDPVG</sequence>
<proteinExistence type="predicted"/>
<evidence type="ECO:0000313" key="1">
    <source>
        <dbReference type="EMBL" id="MBI3539353.1"/>
    </source>
</evidence>
<dbReference type="EMBL" id="JACQAY010000109">
    <property type="protein sequence ID" value="MBI3539353.1"/>
    <property type="molecule type" value="Genomic_DNA"/>
</dbReference>
<dbReference type="AlphaFoldDB" id="A0A9D6L5N5"/>
<protein>
    <submittedName>
        <fullName evidence="1">Uncharacterized protein</fullName>
    </submittedName>
</protein>
<feature type="non-terminal residue" evidence="1">
    <location>
        <position position="97"/>
    </location>
</feature>
<reference evidence="1" key="1">
    <citation type="submission" date="2020-07" db="EMBL/GenBank/DDBJ databases">
        <title>Huge and variable diversity of episymbiotic CPR bacteria and DPANN archaea in groundwater ecosystems.</title>
        <authorList>
            <person name="He C.Y."/>
            <person name="Keren R."/>
            <person name="Whittaker M."/>
            <person name="Farag I.F."/>
            <person name="Doudna J."/>
            <person name="Cate J.H.D."/>
            <person name="Banfield J.F."/>
        </authorList>
    </citation>
    <scope>NUCLEOTIDE SEQUENCE</scope>
    <source>
        <strain evidence="1">NC_groundwater_928_Pr1_S-0.2um_72_17</strain>
    </source>
</reference>
<accession>A0A9D6L5N5</accession>
<comment type="caution">
    <text evidence="1">The sequence shown here is derived from an EMBL/GenBank/DDBJ whole genome shotgun (WGS) entry which is preliminary data.</text>
</comment>
<gene>
    <name evidence="1" type="ORF">HY076_03670</name>
</gene>
<organism evidence="1 2">
    <name type="scientific">Eiseniibacteriota bacterium</name>
    <dbReference type="NCBI Taxonomy" id="2212470"/>
    <lineage>
        <taxon>Bacteria</taxon>
        <taxon>Candidatus Eiseniibacteriota</taxon>
    </lineage>
</organism>